<dbReference type="GO" id="GO:0006813">
    <property type="term" value="P:potassium ion transport"/>
    <property type="evidence" value="ECO:0007669"/>
    <property type="project" value="InterPro"/>
</dbReference>
<dbReference type="GO" id="GO:0008324">
    <property type="term" value="F:monoatomic cation transmembrane transporter activity"/>
    <property type="evidence" value="ECO:0007669"/>
    <property type="project" value="InterPro"/>
</dbReference>
<dbReference type="PANTHER" id="PTHR30445">
    <property type="entry name" value="K(+)_H(+) ANTIPORTER SUBUNIT KHTT"/>
    <property type="match status" value="1"/>
</dbReference>
<sequence>MGVRIERTEIAGIGVRHDVITTSGQRIGVVIYRDDRREIALYEPDDPDSIAQSIFLTGAEAETVADLLGHTAVLSKLSELSGGVAGLFTEQLILPADSKYLDGPLGDTKARTRTGVSIIAIVRGTEIIPSPTPEMILESDDVLVTVGTRKGLDELVKLLARTAT</sequence>
<gene>
    <name evidence="2" type="ORF">UFOPK1591_00291</name>
</gene>
<dbReference type="InterPro" id="IPR050144">
    <property type="entry name" value="AAE_transporter"/>
</dbReference>
<reference evidence="2" key="1">
    <citation type="submission" date="2020-05" db="EMBL/GenBank/DDBJ databases">
        <authorList>
            <person name="Chiriac C."/>
            <person name="Salcher M."/>
            <person name="Ghai R."/>
            <person name="Kavagutti S V."/>
        </authorList>
    </citation>
    <scope>NUCLEOTIDE SEQUENCE</scope>
</reference>
<accession>A0A6J6CT56</accession>
<protein>
    <submittedName>
        <fullName evidence="2">Unannotated protein</fullName>
    </submittedName>
</protein>
<dbReference type="Gene3D" id="3.30.70.1450">
    <property type="entry name" value="Regulator of K+ conductance, C-terminal domain"/>
    <property type="match status" value="1"/>
</dbReference>
<dbReference type="Pfam" id="PF02080">
    <property type="entry name" value="TrkA_C"/>
    <property type="match status" value="1"/>
</dbReference>
<feature type="domain" description="RCK C-terminal" evidence="1">
    <location>
        <begin position="77"/>
        <end position="161"/>
    </location>
</feature>
<evidence type="ECO:0000259" key="1">
    <source>
        <dbReference type="PROSITE" id="PS51202"/>
    </source>
</evidence>
<dbReference type="PIRSF" id="PIRSF005028">
    <property type="entry name" value="KhtT"/>
    <property type="match status" value="1"/>
</dbReference>
<organism evidence="2">
    <name type="scientific">freshwater metagenome</name>
    <dbReference type="NCBI Taxonomy" id="449393"/>
    <lineage>
        <taxon>unclassified sequences</taxon>
        <taxon>metagenomes</taxon>
        <taxon>ecological metagenomes</taxon>
    </lineage>
</organism>
<evidence type="ECO:0000313" key="2">
    <source>
        <dbReference type="EMBL" id="CAB4554642.1"/>
    </source>
</evidence>
<dbReference type="EMBL" id="CAEZTD010000013">
    <property type="protein sequence ID" value="CAB4554642.1"/>
    <property type="molecule type" value="Genomic_DNA"/>
</dbReference>
<dbReference type="InterPro" id="IPR036721">
    <property type="entry name" value="RCK_C_sf"/>
</dbReference>
<dbReference type="InterPro" id="IPR058776">
    <property type="entry name" value="KhtT-like_N"/>
</dbReference>
<dbReference type="SUPFAM" id="SSF116726">
    <property type="entry name" value="TrkA C-terminal domain-like"/>
    <property type="match status" value="1"/>
</dbReference>
<dbReference type="PANTHER" id="PTHR30445:SF8">
    <property type="entry name" value="K(+)_H(+) ANTIPORTER SUBUNIT KHTT"/>
    <property type="match status" value="1"/>
</dbReference>
<dbReference type="AlphaFoldDB" id="A0A6J6CT56"/>
<dbReference type="Pfam" id="PF25991">
    <property type="entry name" value="KhtT_N"/>
    <property type="match status" value="1"/>
</dbReference>
<dbReference type="PROSITE" id="PS51202">
    <property type="entry name" value="RCK_C"/>
    <property type="match status" value="1"/>
</dbReference>
<dbReference type="InterPro" id="IPR006037">
    <property type="entry name" value="RCK_C"/>
</dbReference>
<dbReference type="InterPro" id="IPR026278">
    <property type="entry name" value="KhtT"/>
</dbReference>
<name>A0A6J6CT56_9ZZZZ</name>
<proteinExistence type="predicted"/>